<protein>
    <submittedName>
        <fullName evidence="1">Uncharacterized protein</fullName>
    </submittedName>
</protein>
<name>A0A4C1Z001_EUMVA</name>
<reference evidence="1 2" key="1">
    <citation type="journal article" date="2019" name="Commun. Biol.">
        <title>The bagworm genome reveals a unique fibroin gene that provides high tensile strength.</title>
        <authorList>
            <person name="Kono N."/>
            <person name="Nakamura H."/>
            <person name="Ohtoshi R."/>
            <person name="Tomita M."/>
            <person name="Numata K."/>
            <person name="Arakawa K."/>
        </authorList>
    </citation>
    <scope>NUCLEOTIDE SEQUENCE [LARGE SCALE GENOMIC DNA]</scope>
</reference>
<organism evidence="1 2">
    <name type="scientific">Eumeta variegata</name>
    <name type="common">Bagworm moth</name>
    <name type="synonym">Eumeta japonica</name>
    <dbReference type="NCBI Taxonomy" id="151549"/>
    <lineage>
        <taxon>Eukaryota</taxon>
        <taxon>Metazoa</taxon>
        <taxon>Ecdysozoa</taxon>
        <taxon>Arthropoda</taxon>
        <taxon>Hexapoda</taxon>
        <taxon>Insecta</taxon>
        <taxon>Pterygota</taxon>
        <taxon>Neoptera</taxon>
        <taxon>Endopterygota</taxon>
        <taxon>Lepidoptera</taxon>
        <taxon>Glossata</taxon>
        <taxon>Ditrysia</taxon>
        <taxon>Tineoidea</taxon>
        <taxon>Psychidae</taxon>
        <taxon>Oiketicinae</taxon>
        <taxon>Eumeta</taxon>
    </lineage>
</organism>
<gene>
    <name evidence="1" type="ORF">EVAR_102443_1</name>
</gene>
<sequence length="131" mass="14164">MPESLSGDHRPPPPAPCAVADARRGAAKVYLYRRMLLRSAVARAAPAARACTPAAANDSFSKYPRTSLSITRGRGGYAAGVRPARVYPRELASGRSGDKIEIHNEVHRDIRDIISSKVVVRSRPSSTKTKI</sequence>
<dbReference type="Proteomes" id="UP000299102">
    <property type="component" value="Unassembled WGS sequence"/>
</dbReference>
<keyword evidence="2" id="KW-1185">Reference proteome</keyword>
<dbReference type="EMBL" id="BGZK01001465">
    <property type="protein sequence ID" value="GBP80513.1"/>
    <property type="molecule type" value="Genomic_DNA"/>
</dbReference>
<dbReference type="AlphaFoldDB" id="A0A4C1Z001"/>
<accession>A0A4C1Z001</accession>
<proteinExistence type="predicted"/>
<evidence type="ECO:0000313" key="1">
    <source>
        <dbReference type="EMBL" id="GBP80513.1"/>
    </source>
</evidence>
<comment type="caution">
    <text evidence="1">The sequence shown here is derived from an EMBL/GenBank/DDBJ whole genome shotgun (WGS) entry which is preliminary data.</text>
</comment>
<evidence type="ECO:0000313" key="2">
    <source>
        <dbReference type="Proteomes" id="UP000299102"/>
    </source>
</evidence>